<dbReference type="KEGG" id="halg:HUG10_11465"/>
<protein>
    <submittedName>
        <fullName evidence="2">Glycerophosphodiester phosphodiesterase</fullName>
    </submittedName>
</protein>
<name>A0A7D5GK50_9EURY</name>
<proteinExistence type="predicted"/>
<organism evidence="2 3">
    <name type="scientific">Halorarum halophilum</name>
    <dbReference type="NCBI Taxonomy" id="2743090"/>
    <lineage>
        <taxon>Archaea</taxon>
        <taxon>Methanobacteriati</taxon>
        <taxon>Methanobacteriota</taxon>
        <taxon>Stenosarchaea group</taxon>
        <taxon>Halobacteria</taxon>
        <taxon>Halobacteriales</taxon>
        <taxon>Haloferacaceae</taxon>
        <taxon>Halorarum</taxon>
    </lineage>
</organism>
<dbReference type="Gene3D" id="3.20.20.190">
    <property type="entry name" value="Phosphatidylinositol (PI) phosphodiesterase"/>
    <property type="match status" value="1"/>
</dbReference>
<dbReference type="AlphaFoldDB" id="A0A7D5GK50"/>
<dbReference type="GO" id="GO:0006629">
    <property type="term" value="P:lipid metabolic process"/>
    <property type="evidence" value="ECO:0007669"/>
    <property type="project" value="InterPro"/>
</dbReference>
<dbReference type="GO" id="GO:0008081">
    <property type="term" value="F:phosphoric diester hydrolase activity"/>
    <property type="evidence" value="ECO:0007669"/>
    <property type="project" value="InterPro"/>
</dbReference>
<sequence length="217" mass="22677">MLIAHRGFAGDNAENTLGAFRAAARTAAMIELDVRRCGSGEVVVFHDAELDRLTDRRGTVAETSYDVLTDCDVLGSGEGVPLLADVFEAVSATVGVNVELKTVDVAAAAAEIAEAAPHDVLVSSFRPEALRVVDARSDLPLAFLFLTTVDDPVEQALSLDCDALHPPKGLVNADLVETAHGRGLDVNVWPVKTAAEASRLAAVGVDGVIADHDDVLG</sequence>
<dbReference type="PANTHER" id="PTHR46211:SF14">
    <property type="entry name" value="GLYCEROPHOSPHODIESTER PHOSPHODIESTERASE"/>
    <property type="match status" value="1"/>
</dbReference>
<keyword evidence="3" id="KW-1185">Reference proteome</keyword>
<dbReference type="InterPro" id="IPR017946">
    <property type="entry name" value="PLC-like_Pdiesterase_TIM-brl"/>
</dbReference>
<dbReference type="EMBL" id="CP058529">
    <property type="protein sequence ID" value="QLG29491.1"/>
    <property type="molecule type" value="Genomic_DNA"/>
</dbReference>
<reference evidence="2 3" key="1">
    <citation type="submission" date="2020-07" db="EMBL/GenBank/DDBJ databases">
        <title>Gai3-2, isolated from salt lake.</title>
        <authorList>
            <person name="Cui H."/>
            <person name="Shi X."/>
        </authorList>
    </citation>
    <scope>NUCLEOTIDE SEQUENCE [LARGE SCALE GENOMIC DNA]</scope>
    <source>
        <strain evidence="2 3">Gai3-2</strain>
    </source>
</reference>
<dbReference type="PROSITE" id="PS51704">
    <property type="entry name" value="GP_PDE"/>
    <property type="match status" value="1"/>
</dbReference>
<accession>A0A7D5GK50</accession>
<dbReference type="OrthoDB" id="19020at2157"/>
<dbReference type="PANTHER" id="PTHR46211">
    <property type="entry name" value="GLYCEROPHOSPHORYL DIESTER PHOSPHODIESTERASE"/>
    <property type="match status" value="1"/>
</dbReference>
<dbReference type="Pfam" id="PF03009">
    <property type="entry name" value="GDPD"/>
    <property type="match status" value="1"/>
</dbReference>
<dbReference type="Proteomes" id="UP000509750">
    <property type="component" value="Chromosome"/>
</dbReference>
<evidence type="ECO:0000259" key="1">
    <source>
        <dbReference type="PROSITE" id="PS51704"/>
    </source>
</evidence>
<dbReference type="InterPro" id="IPR030395">
    <property type="entry name" value="GP_PDE_dom"/>
</dbReference>
<gene>
    <name evidence="2" type="ORF">HUG10_11465</name>
</gene>
<evidence type="ECO:0000313" key="2">
    <source>
        <dbReference type="EMBL" id="QLG29491.1"/>
    </source>
</evidence>
<dbReference type="SUPFAM" id="SSF51695">
    <property type="entry name" value="PLC-like phosphodiesterases"/>
    <property type="match status" value="1"/>
</dbReference>
<evidence type="ECO:0000313" key="3">
    <source>
        <dbReference type="Proteomes" id="UP000509750"/>
    </source>
</evidence>
<dbReference type="CDD" id="cd08556">
    <property type="entry name" value="GDPD"/>
    <property type="match status" value="1"/>
</dbReference>
<feature type="domain" description="GP-PDE" evidence="1">
    <location>
        <begin position="1"/>
        <end position="217"/>
    </location>
</feature>